<organism evidence="1 2">
    <name type="scientific">Sulfuriferula multivorans</name>
    <dbReference type="NCBI Taxonomy" id="1559896"/>
    <lineage>
        <taxon>Bacteria</taxon>
        <taxon>Pseudomonadati</taxon>
        <taxon>Pseudomonadota</taxon>
        <taxon>Betaproteobacteria</taxon>
        <taxon>Nitrosomonadales</taxon>
        <taxon>Sulfuricellaceae</taxon>
        <taxon>Sulfuriferula</taxon>
    </lineage>
</organism>
<proteinExistence type="predicted"/>
<sequence length="42" mass="4697">MALWTLVEGDLTHAIGKGYTMQGYISHLIQGDIFRDPAPHGW</sequence>
<comment type="caution">
    <text evidence="1">The sequence shown here is derived from an EMBL/GenBank/DDBJ whole genome shotgun (WGS) entry which is preliminary data.</text>
</comment>
<gene>
    <name evidence="1" type="ORF">SFMTTN_1566</name>
</gene>
<dbReference type="AlphaFoldDB" id="A0A401JDK6"/>
<keyword evidence="2" id="KW-1185">Reference proteome</keyword>
<dbReference type="Proteomes" id="UP000286806">
    <property type="component" value="Unassembled WGS sequence"/>
</dbReference>
<dbReference type="EMBL" id="BGOW01000014">
    <property type="protein sequence ID" value="GBL45755.1"/>
    <property type="molecule type" value="Genomic_DNA"/>
</dbReference>
<name>A0A401JDK6_9PROT</name>
<accession>A0A401JDK6</accession>
<reference evidence="1 2" key="1">
    <citation type="journal article" date="2019" name="Front. Microbiol.">
        <title>Genomes of Neutrophilic Sulfur-Oxidizing Chemolithoautotrophs Representing 9 Proteobacterial Species From 8 Genera.</title>
        <authorList>
            <person name="Watanabe T."/>
            <person name="Kojima H."/>
            <person name="Umezawa K."/>
            <person name="Hori C."/>
            <person name="Takasuka T.E."/>
            <person name="Kato Y."/>
            <person name="Fukui M."/>
        </authorList>
    </citation>
    <scope>NUCLEOTIDE SEQUENCE [LARGE SCALE GENOMIC DNA]</scope>
    <source>
        <strain evidence="1 2">TTN</strain>
    </source>
</reference>
<protein>
    <submittedName>
        <fullName evidence="1">Uncharacterized protein</fullName>
    </submittedName>
</protein>
<evidence type="ECO:0000313" key="1">
    <source>
        <dbReference type="EMBL" id="GBL45755.1"/>
    </source>
</evidence>
<evidence type="ECO:0000313" key="2">
    <source>
        <dbReference type="Proteomes" id="UP000286806"/>
    </source>
</evidence>